<protein>
    <recommendedName>
        <fullName evidence="4">DUF3290 domain-containing protein</fullName>
    </recommendedName>
</protein>
<comment type="caution">
    <text evidence="2">The sequence shown here is derived from an EMBL/GenBank/DDBJ whole genome shotgun (WGS) entry which is preliminary data.</text>
</comment>
<evidence type="ECO:0000313" key="3">
    <source>
        <dbReference type="Proteomes" id="UP000004846"/>
    </source>
</evidence>
<gene>
    <name evidence="2" type="ORF">HMPREF9498_01884</name>
</gene>
<feature type="transmembrane region" description="Helical" evidence="1">
    <location>
        <begin position="18"/>
        <end position="38"/>
    </location>
</feature>
<evidence type="ECO:0000313" key="2">
    <source>
        <dbReference type="EMBL" id="EFM82469.1"/>
    </source>
</evidence>
<sequence>MNFYGIEYLKSQSNLNDYLKYFFIFALLIGLVIVFSFYVRHQIQTKYRELSIIIFLSLLFVLGVQYSNYQLNQNQHSQSSQMVHFVEQVAQEKKVSPEKVYVNGTQLADGTIVKIDEVFYKMSLSTDQQSYTLQETYLLTPTIEIIK</sequence>
<dbReference type="HOGENOM" id="CLU_125416_1_1_9"/>
<evidence type="ECO:0008006" key="4">
    <source>
        <dbReference type="Google" id="ProtNLM"/>
    </source>
</evidence>
<name>A0A125W508_ENTFL</name>
<evidence type="ECO:0000256" key="1">
    <source>
        <dbReference type="SAM" id="Phobius"/>
    </source>
</evidence>
<dbReference type="RefSeq" id="WP_002355544.1">
    <property type="nucleotide sequence ID" value="NZ_GL454461.1"/>
</dbReference>
<keyword evidence="1" id="KW-0472">Membrane</keyword>
<proteinExistence type="predicted"/>
<dbReference type="Proteomes" id="UP000004846">
    <property type="component" value="Unassembled WGS sequence"/>
</dbReference>
<keyword evidence="1" id="KW-0812">Transmembrane</keyword>
<keyword evidence="1" id="KW-1133">Transmembrane helix</keyword>
<dbReference type="InterPro" id="IPR021707">
    <property type="entry name" value="DUF3290"/>
</dbReference>
<feature type="transmembrane region" description="Helical" evidence="1">
    <location>
        <begin position="50"/>
        <end position="69"/>
    </location>
</feature>
<organism evidence="2 3">
    <name type="scientific">Enterococcus faecalis TX4248</name>
    <dbReference type="NCBI Taxonomy" id="749495"/>
    <lineage>
        <taxon>Bacteria</taxon>
        <taxon>Bacillati</taxon>
        <taxon>Bacillota</taxon>
        <taxon>Bacilli</taxon>
        <taxon>Lactobacillales</taxon>
        <taxon>Enterococcaceae</taxon>
        <taxon>Enterococcus</taxon>
    </lineage>
</organism>
<dbReference type="AlphaFoldDB" id="A0A125W508"/>
<dbReference type="Pfam" id="PF11694">
    <property type="entry name" value="DUF3290"/>
    <property type="match status" value="1"/>
</dbReference>
<reference evidence="2 3" key="1">
    <citation type="submission" date="2010-07" db="EMBL/GenBank/DDBJ databases">
        <authorList>
            <person name="Sid Ahmed O."/>
        </authorList>
    </citation>
    <scope>NUCLEOTIDE SEQUENCE [LARGE SCALE GENOMIC DNA]</scope>
    <source>
        <strain evidence="2 3">TX4248</strain>
    </source>
</reference>
<accession>A0A125W508</accession>
<dbReference type="EMBL" id="AEBR01000063">
    <property type="protein sequence ID" value="EFM82469.1"/>
    <property type="molecule type" value="Genomic_DNA"/>
</dbReference>